<dbReference type="Proteomes" id="UP000239415">
    <property type="component" value="Unassembled WGS sequence"/>
</dbReference>
<evidence type="ECO:0000256" key="1">
    <source>
        <dbReference type="ARBA" id="ARBA00022553"/>
    </source>
</evidence>
<name>A0A2T0KFN4_9ACTN</name>
<evidence type="ECO:0000256" key="4">
    <source>
        <dbReference type="ARBA" id="ARBA00023163"/>
    </source>
</evidence>
<evidence type="ECO:0000256" key="2">
    <source>
        <dbReference type="ARBA" id="ARBA00023015"/>
    </source>
</evidence>
<keyword evidence="1 5" id="KW-0597">Phosphoprotein</keyword>
<evidence type="ECO:0000259" key="7">
    <source>
        <dbReference type="PROSITE" id="PS50110"/>
    </source>
</evidence>
<organism evidence="8 9">
    <name type="scientific">Actinoplanes italicus</name>
    <dbReference type="NCBI Taxonomy" id="113567"/>
    <lineage>
        <taxon>Bacteria</taxon>
        <taxon>Bacillati</taxon>
        <taxon>Actinomycetota</taxon>
        <taxon>Actinomycetes</taxon>
        <taxon>Micromonosporales</taxon>
        <taxon>Micromonosporaceae</taxon>
        <taxon>Actinoplanes</taxon>
    </lineage>
</organism>
<dbReference type="SMART" id="SM00421">
    <property type="entry name" value="HTH_LUXR"/>
    <property type="match status" value="1"/>
</dbReference>
<dbReference type="PANTHER" id="PTHR43214">
    <property type="entry name" value="TWO-COMPONENT RESPONSE REGULATOR"/>
    <property type="match status" value="1"/>
</dbReference>
<reference evidence="8 9" key="1">
    <citation type="submission" date="2018-03" db="EMBL/GenBank/DDBJ databases">
        <title>Genomic Encyclopedia of Archaeal and Bacterial Type Strains, Phase II (KMG-II): from individual species to whole genera.</title>
        <authorList>
            <person name="Goeker M."/>
        </authorList>
    </citation>
    <scope>NUCLEOTIDE SEQUENCE [LARGE SCALE GENOMIC DNA]</scope>
    <source>
        <strain evidence="8 9">DSM 43146</strain>
    </source>
</reference>
<dbReference type="PROSITE" id="PS50110">
    <property type="entry name" value="RESPONSE_REGULATORY"/>
    <property type="match status" value="1"/>
</dbReference>
<dbReference type="PROSITE" id="PS50043">
    <property type="entry name" value="HTH_LUXR_2"/>
    <property type="match status" value="1"/>
</dbReference>
<evidence type="ECO:0000256" key="5">
    <source>
        <dbReference type="PROSITE-ProRule" id="PRU00169"/>
    </source>
</evidence>
<dbReference type="SUPFAM" id="SSF46894">
    <property type="entry name" value="C-terminal effector domain of the bipartite response regulators"/>
    <property type="match status" value="1"/>
</dbReference>
<feature type="domain" description="HTH luxR-type" evidence="6">
    <location>
        <begin position="146"/>
        <end position="211"/>
    </location>
</feature>
<dbReference type="InterPro" id="IPR039420">
    <property type="entry name" value="WalR-like"/>
</dbReference>
<dbReference type="GO" id="GO:0003677">
    <property type="term" value="F:DNA binding"/>
    <property type="evidence" value="ECO:0007669"/>
    <property type="project" value="UniProtKB-KW"/>
</dbReference>
<gene>
    <name evidence="8" type="ORF">CLV67_105351</name>
</gene>
<evidence type="ECO:0000313" key="8">
    <source>
        <dbReference type="EMBL" id="PRX22174.1"/>
    </source>
</evidence>
<feature type="domain" description="Response regulatory" evidence="7">
    <location>
        <begin position="1"/>
        <end position="118"/>
    </location>
</feature>
<dbReference type="CDD" id="cd06170">
    <property type="entry name" value="LuxR_C_like"/>
    <property type="match status" value="1"/>
</dbReference>
<dbReference type="CDD" id="cd17535">
    <property type="entry name" value="REC_NarL-like"/>
    <property type="match status" value="1"/>
</dbReference>
<dbReference type="OrthoDB" id="9808843at2"/>
<feature type="modified residue" description="4-aspartylphosphate" evidence="5">
    <location>
        <position position="50"/>
    </location>
</feature>
<dbReference type="GO" id="GO:0000160">
    <property type="term" value="P:phosphorelay signal transduction system"/>
    <property type="evidence" value="ECO:0007669"/>
    <property type="project" value="InterPro"/>
</dbReference>
<keyword evidence="2" id="KW-0805">Transcription regulation</keyword>
<dbReference type="AlphaFoldDB" id="A0A2T0KFN4"/>
<dbReference type="SUPFAM" id="SSF52172">
    <property type="entry name" value="CheY-like"/>
    <property type="match status" value="1"/>
</dbReference>
<dbReference type="InterPro" id="IPR000792">
    <property type="entry name" value="Tscrpt_reg_LuxR_C"/>
</dbReference>
<dbReference type="RefSeq" id="WP_106319127.1">
    <property type="nucleotide sequence ID" value="NZ_BOMO01000032.1"/>
</dbReference>
<dbReference type="InterPro" id="IPR058245">
    <property type="entry name" value="NreC/VraR/RcsB-like_REC"/>
</dbReference>
<dbReference type="InterPro" id="IPR001789">
    <property type="entry name" value="Sig_transdc_resp-reg_receiver"/>
</dbReference>
<dbReference type="Pfam" id="PF00072">
    <property type="entry name" value="Response_reg"/>
    <property type="match status" value="1"/>
</dbReference>
<accession>A0A2T0KFN4</accession>
<dbReference type="GO" id="GO:0006355">
    <property type="term" value="P:regulation of DNA-templated transcription"/>
    <property type="evidence" value="ECO:0007669"/>
    <property type="project" value="InterPro"/>
</dbReference>
<dbReference type="SMART" id="SM00448">
    <property type="entry name" value="REC"/>
    <property type="match status" value="1"/>
</dbReference>
<dbReference type="Gene3D" id="3.40.50.2300">
    <property type="match status" value="1"/>
</dbReference>
<evidence type="ECO:0000256" key="3">
    <source>
        <dbReference type="ARBA" id="ARBA00023125"/>
    </source>
</evidence>
<keyword evidence="4" id="KW-0804">Transcription</keyword>
<dbReference type="InterPro" id="IPR011006">
    <property type="entry name" value="CheY-like_superfamily"/>
</dbReference>
<dbReference type="PROSITE" id="PS00622">
    <property type="entry name" value="HTH_LUXR_1"/>
    <property type="match status" value="1"/>
</dbReference>
<protein>
    <submittedName>
        <fullName evidence="8">LuxR family two component transcriptional regulator</fullName>
    </submittedName>
</protein>
<dbReference type="PANTHER" id="PTHR43214:SF24">
    <property type="entry name" value="TRANSCRIPTIONAL REGULATORY PROTEIN NARL-RELATED"/>
    <property type="match status" value="1"/>
</dbReference>
<proteinExistence type="predicted"/>
<dbReference type="PRINTS" id="PR00038">
    <property type="entry name" value="HTHLUXR"/>
</dbReference>
<sequence length="217" mass="23113">MVVDDQAMVREGVAVLLGLQPDMVVVADVADGEQAVRAAREHDPDVILMDIRLPVLDGLEATRRILDVPPGRSRPRVIMLTTFELDEYIFEALRAGASGFLLKGASAADLAQAVRVVASGESLLSPSVTRRLIEEFSARPAPRATGGRAVAALTARETEVLTLIAGGLSNAEIAKSLVVAEETVKTHVGRIFTKLDLRDRAQAVIVAYEAGLVVPRG</sequence>
<dbReference type="Pfam" id="PF00196">
    <property type="entry name" value="GerE"/>
    <property type="match status" value="1"/>
</dbReference>
<evidence type="ECO:0000259" key="6">
    <source>
        <dbReference type="PROSITE" id="PS50043"/>
    </source>
</evidence>
<evidence type="ECO:0000313" key="9">
    <source>
        <dbReference type="Proteomes" id="UP000239415"/>
    </source>
</evidence>
<dbReference type="InterPro" id="IPR016032">
    <property type="entry name" value="Sig_transdc_resp-reg_C-effctor"/>
</dbReference>
<keyword evidence="3" id="KW-0238">DNA-binding</keyword>
<comment type="caution">
    <text evidence="8">The sequence shown here is derived from an EMBL/GenBank/DDBJ whole genome shotgun (WGS) entry which is preliminary data.</text>
</comment>
<dbReference type="EMBL" id="PVMZ01000005">
    <property type="protein sequence ID" value="PRX22174.1"/>
    <property type="molecule type" value="Genomic_DNA"/>
</dbReference>
<keyword evidence="9" id="KW-1185">Reference proteome</keyword>